<keyword evidence="1" id="KW-0547">Nucleotide-binding</keyword>
<reference evidence="5 6" key="1">
    <citation type="journal article" date="2016" name="Nat. Commun.">
        <title>Thousands of microbial genomes shed light on interconnected biogeochemical processes in an aquifer system.</title>
        <authorList>
            <person name="Anantharaman K."/>
            <person name="Brown C.T."/>
            <person name="Hug L.A."/>
            <person name="Sharon I."/>
            <person name="Castelle C.J."/>
            <person name="Probst A.J."/>
            <person name="Thomas B.C."/>
            <person name="Singh A."/>
            <person name="Wilkins M.J."/>
            <person name="Karaoz U."/>
            <person name="Brodie E.L."/>
            <person name="Williams K.H."/>
            <person name="Hubbard S.S."/>
            <person name="Banfield J.F."/>
        </authorList>
    </citation>
    <scope>NUCLEOTIDE SEQUENCE [LARGE SCALE GENOMIC DNA]</scope>
</reference>
<dbReference type="Gene3D" id="3.40.50.300">
    <property type="entry name" value="P-loop containing nucleotide triphosphate hydrolases"/>
    <property type="match status" value="1"/>
</dbReference>
<evidence type="ECO:0000256" key="3">
    <source>
        <dbReference type="ARBA" id="ARBA00023125"/>
    </source>
</evidence>
<accession>A0A1G2QFH7</accession>
<dbReference type="PANTHER" id="PTHR30580:SF0">
    <property type="entry name" value="PRIMOSOMAL PROTEIN N"/>
    <property type="match status" value="1"/>
</dbReference>
<dbReference type="InterPro" id="IPR041222">
    <property type="entry name" value="PriA_3primeBD"/>
</dbReference>
<evidence type="ECO:0000256" key="1">
    <source>
        <dbReference type="ARBA" id="ARBA00022741"/>
    </source>
</evidence>
<protein>
    <recommendedName>
        <fullName evidence="4">Primosomal protein N' 3' DNA-binding domain-containing protein</fullName>
    </recommendedName>
</protein>
<dbReference type="Pfam" id="PF17764">
    <property type="entry name" value="PriA_3primeBD"/>
    <property type="match status" value="1"/>
</dbReference>
<dbReference type="GO" id="GO:0003677">
    <property type="term" value="F:DNA binding"/>
    <property type="evidence" value="ECO:0007669"/>
    <property type="project" value="UniProtKB-KW"/>
</dbReference>
<gene>
    <name evidence="5" type="ORF">A2607_00255</name>
</gene>
<evidence type="ECO:0000256" key="2">
    <source>
        <dbReference type="ARBA" id="ARBA00022840"/>
    </source>
</evidence>
<keyword evidence="3" id="KW-0238">DNA-binding</keyword>
<dbReference type="GO" id="GO:0006310">
    <property type="term" value="P:DNA recombination"/>
    <property type="evidence" value="ECO:0007669"/>
    <property type="project" value="TreeGrafter"/>
</dbReference>
<organism evidence="5 6">
    <name type="scientific">Candidatus Vogelbacteria bacterium RIFOXYD1_FULL_42_15</name>
    <dbReference type="NCBI Taxonomy" id="1802437"/>
    <lineage>
        <taxon>Bacteria</taxon>
        <taxon>Candidatus Vogeliibacteriota</taxon>
    </lineage>
</organism>
<feature type="domain" description="Primosomal protein N' 3' DNA-binding" evidence="4">
    <location>
        <begin position="16"/>
        <end position="105"/>
    </location>
</feature>
<dbReference type="InterPro" id="IPR037274">
    <property type="entry name" value="Znf_CHY_sf"/>
</dbReference>
<evidence type="ECO:0000259" key="4">
    <source>
        <dbReference type="Pfam" id="PF17764"/>
    </source>
</evidence>
<dbReference type="EMBL" id="MHTI01000017">
    <property type="protein sequence ID" value="OHA59375.1"/>
    <property type="molecule type" value="Genomic_DNA"/>
</dbReference>
<dbReference type="GO" id="GO:0006270">
    <property type="term" value="P:DNA replication initiation"/>
    <property type="evidence" value="ECO:0007669"/>
    <property type="project" value="TreeGrafter"/>
</dbReference>
<dbReference type="InterPro" id="IPR042115">
    <property type="entry name" value="PriA_3primeBD_sf"/>
</dbReference>
<keyword evidence="2" id="KW-0067">ATP-binding</keyword>
<comment type="caution">
    <text evidence="5">The sequence shown here is derived from an EMBL/GenBank/DDBJ whole genome shotgun (WGS) entry which is preliminary data.</text>
</comment>
<dbReference type="GO" id="GO:0005524">
    <property type="term" value="F:ATP binding"/>
    <property type="evidence" value="ECO:0007669"/>
    <property type="project" value="UniProtKB-KW"/>
</dbReference>
<dbReference type="GO" id="GO:0043138">
    <property type="term" value="F:3'-5' DNA helicase activity"/>
    <property type="evidence" value="ECO:0007669"/>
    <property type="project" value="TreeGrafter"/>
</dbReference>
<dbReference type="InterPro" id="IPR027417">
    <property type="entry name" value="P-loop_NTPase"/>
</dbReference>
<sequence length="645" mass="73303">MKIITVAPLSKAIFKENLTYFSAQDLEIGSIVLIPLRNKIIEALVTETHETENLKSELRSSDYPLKKIKAVKYKNFFAPGFIETAQKTADFFVVPLGQVIKSFTPLALLSSSTSKTKEQKNDRTEKNEKNSASKTKIEKFVLQEPDEDRLALYKKLIREAFAQKQSVFLCAPTNHDIGRLAQTLSRGIEDYVFVLRSDDPPKKQLTNWKKTASADHPILIIATPLFLSLSRPDIKTFIVERENATAYKQLTRPFIDARFFIEKLAESQRAKIVLGDILLRSETIERSRNGELAPLSPITYRSFTSAQKQILINLKEKKAQAIDFGLAVSEELATLISQTDPNERWFIFSGRRGLNPLTVCGDCGYTFSCPHCHIPLTLHQPKSNIKKSTENYFLCHKCGHVSSPEDKCRHCGGWKLALLGSGTEKIEAELKKLLPQAKIWRLDSDQVKTGQKTVEIIRDFYSSPGAILIGTEMALFHLTEKIENIAITSIDAYFSIPEFRINEKVFNILLRLRHLAVKNFVIQTRNSEEEVLSLALNGNSTEFHRRELLERKKLKYPPFSLLIKISVKSSHLALVEALETLKEEHLTPWQTVIYDSFGPASLNHEATTNLLLRLPTTDWPKKEILDLLRQLPPTFVINVDPENIF</sequence>
<dbReference type="PANTHER" id="PTHR30580">
    <property type="entry name" value="PRIMOSOMAL PROTEIN N"/>
    <property type="match status" value="1"/>
</dbReference>
<dbReference type="GO" id="GO:0008270">
    <property type="term" value="F:zinc ion binding"/>
    <property type="evidence" value="ECO:0007669"/>
    <property type="project" value="InterPro"/>
</dbReference>
<dbReference type="GO" id="GO:0006302">
    <property type="term" value="P:double-strand break repair"/>
    <property type="evidence" value="ECO:0007669"/>
    <property type="project" value="TreeGrafter"/>
</dbReference>
<dbReference type="Gene3D" id="3.40.1440.60">
    <property type="entry name" value="PriA, 3(prime) DNA-binding domain"/>
    <property type="match status" value="1"/>
</dbReference>
<name>A0A1G2QFH7_9BACT</name>
<dbReference type="AlphaFoldDB" id="A0A1G2QFH7"/>
<evidence type="ECO:0000313" key="5">
    <source>
        <dbReference type="EMBL" id="OHA59375.1"/>
    </source>
</evidence>
<evidence type="ECO:0000313" key="6">
    <source>
        <dbReference type="Proteomes" id="UP000178481"/>
    </source>
</evidence>
<dbReference type="SUPFAM" id="SSF161219">
    <property type="entry name" value="CHY zinc finger-like"/>
    <property type="match status" value="1"/>
</dbReference>
<proteinExistence type="predicted"/>
<dbReference type="Proteomes" id="UP000178481">
    <property type="component" value="Unassembled WGS sequence"/>
</dbReference>